<reference evidence="2" key="1">
    <citation type="submission" date="2020-03" db="EMBL/GenBank/DDBJ databases">
        <authorList>
            <person name="Weist P."/>
        </authorList>
    </citation>
    <scope>NUCLEOTIDE SEQUENCE</scope>
</reference>
<dbReference type="EMBL" id="CADEAL010002633">
    <property type="protein sequence ID" value="CAB1441379.1"/>
    <property type="molecule type" value="Genomic_DNA"/>
</dbReference>
<evidence type="ECO:0000313" key="2">
    <source>
        <dbReference type="EMBL" id="CAB1441379.1"/>
    </source>
</evidence>
<feature type="compositionally biased region" description="Basic and acidic residues" evidence="1">
    <location>
        <begin position="138"/>
        <end position="152"/>
    </location>
</feature>
<feature type="region of interest" description="Disordered" evidence="1">
    <location>
        <begin position="133"/>
        <end position="152"/>
    </location>
</feature>
<feature type="compositionally biased region" description="Polar residues" evidence="1">
    <location>
        <begin position="53"/>
        <end position="65"/>
    </location>
</feature>
<comment type="caution">
    <text evidence="2">The sequence shown here is derived from an EMBL/GenBank/DDBJ whole genome shotgun (WGS) entry which is preliminary data.</text>
</comment>
<feature type="region of interest" description="Disordered" evidence="1">
    <location>
        <begin position="79"/>
        <end position="107"/>
    </location>
</feature>
<proteinExistence type="predicted"/>
<sequence length="171" mass="17724">MEQTASTRIPPQLQVGAGSRLKLARGLLRSSGRKRRSGGVDALQPGCERLSRGTATGSFPPSTDAQRLRVCEVELQHQHGASGSVNVQSPGSSSPASQTGLPDGGAGGVGSSFSLAEVTEVVKMLRCGTLLSSSVSKSQRDAGPRGRAPRCEATERRLSFCCSGSSSRRSP</sequence>
<organism evidence="2 3">
    <name type="scientific">Pleuronectes platessa</name>
    <name type="common">European plaice</name>
    <dbReference type="NCBI Taxonomy" id="8262"/>
    <lineage>
        <taxon>Eukaryota</taxon>
        <taxon>Metazoa</taxon>
        <taxon>Chordata</taxon>
        <taxon>Craniata</taxon>
        <taxon>Vertebrata</taxon>
        <taxon>Euteleostomi</taxon>
        <taxon>Actinopterygii</taxon>
        <taxon>Neopterygii</taxon>
        <taxon>Teleostei</taxon>
        <taxon>Neoteleostei</taxon>
        <taxon>Acanthomorphata</taxon>
        <taxon>Carangaria</taxon>
        <taxon>Pleuronectiformes</taxon>
        <taxon>Pleuronectoidei</taxon>
        <taxon>Pleuronectidae</taxon>
        <taxon>Pleuronectes</taxon>
    </lineage>
</organism>
<evidence type="ECO:0000256" key="1">
    <source>
        <dbReference type="SAM" id="MobiDB-lite"/>
    </source>
</evidence>
<feature type="region of interest" description="Disordered" evidence="1">
    <location>
        <begin position="1"/>
        <end position="20"/>
    </location>
</feature>
<dbReference type="AlphaFoldDB" id="A0A9N7V1Q8"/>
<gene>
    <name evidence="2" type="ORF">PLEPLA_LOCUS29155</name>
</gene>
<feature type="compositionally biased region" description="Polar residues" evidence="1">
    <location>
        <begin position="79"/>
        <end position="100"/>
    </location>
</feature>
<accession>A0A9N7V1Q8</accession>
<keyword evidence="3" id="KW-1185">Reference proteome</keyword>
<dbReference type="Proteomes" id="UP001153269">
    <property type="component" value="Unassembled WGS sequence"/>
</dbReference>
<evidence type="ECO:0000313" key="3">
    <source>
        <dbReference type="Proteomes" id="UP001153269"/>
    </source>
</evidence>
<name>A0A9N7V1Q8_PLEPL</name>
<feature type="region of interest" description="Disordered" evidence="1">
    <location>
        <begin position="26"/>
        <end position="66"/>
    </location>
</feature>
<protein>
    <submittedName>
        <fullName evidence="2">Uncharacterized protein</fullName>
    </submittedName>
</protein>